<proteinExistence type="inferred from homology"/>
<name>A0A1Y2KYU3_9PROT</name>
<comment type="similarity">
    <text evidence="2">Belongs to the thiamine-monophosphate kinase family.</text>
</comment>
<dbReference type="RefSeq" id="WP_085583122.1">
    <property type="nucleotide sequence ID" value="NZ_JFKA01000005.1"/>
</dbReference>
<evidence type="ECO:0000256" key="1">
    <source>
        <dbReference type="ARBA" id="ARBA00022977"/>
    </source>
</evidence>
<feature type="binding site" evidence="2">
    <location>
        <position position="55"/>
    </location>
    <ligand>
        <name>substrate</name>
    </ligand>
</feature>
<dbReference type="EMBL" id="JFKA01000005">
    <property type="protein sequence ID" value="OSQ37857.1"/>
    <property type="molecule type" value="Genomic_DNA"/>
</dbReference>
<reference evidence="5 6" key="1">
    <citation type="submission" date="2014-03" db="EMBL/GenBank/DDBJ databases">
        <title>The draft genome sequence of Thalassospira mesophila JCM 18969.</title>
        <authorList>
            <person name="Lai Q."/>
            <person name="Shao Z."/>
        </authorList>
    </citation>
    <scope>NUCLEOTIDE SEQUENCE [LARGE SCALE GENOMIC DNA]</scope>
    <source>
        <strain evidence="5 6">JCM 18969</strain>
    </source>
</reference>
<dbReference type="Proteomes" id="UP000193391">
    <property type="component" value="Unassembled WGS sequence"/>
</dbReference>
<dbReference type="UniPathway" id="UPA00060">
    <property type="reaction ID" value="UER00142"/>
</dbReference>
<feature type="binding site" evidence="2">
    <location>
        <position position="46"/>
    </location>
    <ligand>
        <name>Mg(2+)</name>
        <dbReference type="ChEBI" id="CHEBI:18420"/>
        <label>4</label>
    </ligand>
</feature>
<dbReference type="AlphaFoldDB" id="A0A1Y2KYU3"/>
<dbReference type="InterPro" id="IPR036676">
    <property type="entry name" value="PurM-like_C_sf"/>
</dbReference>
<dbReference type="GO" id="GO:0009228">
    <property type="term" value="P:thiamine biosynthetic process"/>
    <property type="evidence" value="ECO:0007669"/>
    <property type="project" value="UniProtKB-KW"/>
</dbReference>
<dbReference type="GO" id="GO:0005524">
    <property type="term" value="F:ATP binding"/>
    <property type="evidence" value="ECO:0007669"/>
    <property type="project" value="UniProtKB-UniRule"/>
</dbReference>
<feature type="binding site" evidence="2">
    <location>
        <position position="76"/>
    </location>
    <ligand>
        <name>Mg(2+)</name>
        <dbReference type="ChEBI" id="CHEBI:18420"/>
        <label>3</label>
    </ligand>
</feature>
<feature type="binding site" evidence="2">
    <location>
        <position position="320"/>
    </location>
    <ligand>
        <name>substrate</name>
    </ligand>
</feature>
<feature type="binding site" evidence="2">
    <location>
        <position position="124"/>
    </location>
    <ligand>
        <name>Mg(2+)</name>
        <dbReference type="ChEBI" id="CHEBI:18420"/>
        <label>1</label>
    </ligand>
</feature>
<comment type="caution">
    <text evidence="2">Lacks conserved residue(s) required for the propagation of feature annotation.</text>
</comment>
<accession>A0A1Y2KYU3</accession>
<keyword evidence="2" id="KW-0460">Magnesium</keyword>
<dbReference type="HAMAP" id="MF_02128">
    <property type="entry name" value="TMP_kinase"/>
    <property type="match status" value="1"/>
</dbReference>
<keyword evidence="1 2" id="KW-0784">Thiamine biosynthesis</keyword>
<dbReference type="InterPro" id="IPR036921">
    <property type="entry name" value="PurM-like_N_sf"/>
</dbReference>
<feature type="binding site" evidence="2">
    <location>
        <begin position="123"/>
        <end position="124"/>
    </location>
    <ligand>
        <name>ATP</name>
        <dbReference type="ChEBI" id="CHEBI:30616"/>
    </ligand>
</feature>
<keyword evidence="2" id="KW-0547">Nucleotide-binding</keyword>
<feature type="binding site" evidence="2">
    <location>
        <position position="48"/>
    </location>
    <ligand>
        <name>Mg(2+)</name>
        <dbReference type="ChEBI" id="CHEBI:18420"/>
        <label>2</label>
    </ligand>
</feature>
<dbReference type="PANTHER" id="PTHR30270">
    <property type="entry name" value="THIAMINE-MONOPHOSPHATE KINASE"/>
    <property type="match status" value="1"/>
</dbReference>
<dbReference type="SUPFAM" id="SSF55326">
    <property type="entry name" value="PurM N-terminal domain-like"/>
    <property type="match status" value="1"/>
</dbReference>
<feature type="domain" description="PurM-like C-terminal" evidence="4">
    <location>
        <begin position="154"/>
        <end position="306"/>
    </location>
</feature>
<dbReference type="EC" id="2.7.4.16" evidence="2"/>
<keyword evidence="2" id="KW-0479">Metal-binding</keyword>
<comment type="pathway">
    <text evidence="2">Cofactor biosynthesis; thiamine diphosphate biosynthesis; thiamine diphosphate from thiamine phosphate: step 1/1.</text>
</comment>
<comment type="function">
    <text evidence="2">Catalyzes the ATP-dependent phosphorylation of thiamine-monophosphate (TMP) to form thiamine-pyrophosphate (TPP), the active form of vitamin B1.</text>
</comment>
<keyword evidence="2" id="KW-0067">ATP-binding</keyword>
<organism evidence="5 6">
    <name type="scientific">Thalassospira mesophila</name>
    <dbReference type="NCBI Taxonomy" id="1293891"/>
    <lineage>
        <taxon>Bacteria</taxon>
        <taxon>Pseudomonadati</taxon>
        <taxon>Pseudomonadota</taxon>
        <taxon>Alphaproteobacteria</taxon>
        <taxon>Rhodospirillales</taxon>
        <taxon>Thalassospiraceae</taxon>
        <taxon>Thalassospira</taxon>
    </lineage>
</organism>
<dbReference type="PANTHER" id="PTHR30270:SF0">
    <property type="entry name" value="THIAMINE-MONOPHOSPHATE KINASE"/>
    <property type="match status" value="1"/>
</dbReference>
<keyword evidence="2 5" id="KW-0418">Kinase</keyword>
<comment type="caution">
    <text evidence="5">The sequence shown here is derived from an EMBL/GenBank/DDBJ whole genome shotgun (WGS) entry which is preliminary data.</text>
</comment>
<feature type="binding site" evidence="2">
    <location>
        <position position="48"/>
    </location>
    <ligand>
        <name>Mg(2+)</name>
        <dbReference type="ChEBI" id="CHEBI:18420"/>
        <label>1</label>
    </ligand>
</feature>
<feature type="binding site" evidence="2">
    <location>
        <position position="270"/>
    </location>
    <ligand>
        <name>substrate</name>
    </ligand>
</feature>
<dbReference type="Pfam" id="PF02769">
    <property type="entry name" value="AIRS_C"/>
    <property type="match status" value="1"/>
</dbReference>
<keyword evidence="6" id="KW-1185">Reference proteome</keyword>
<evidence type="ECO:0000259" key="3">
    <source>
        <dbReference type="Pfam" id="PF00586"/>
    </source>
</evidence>
<feature type="domain" description="PurM-like N-terminal" evidence="3">
    <location>
        <begin position="30"/>
        <end position="142"/>
    </location>
</feature>
<dbReference type="SUPFAM" id="SSF56042">
    <property type="entry name" value="PurM C-terminal domain-like"/>
    <property type="match status" value="1"/>
</dbReference>
<dbReference type="GO" id="GO:0009030">
    <property type="term" value="F:thiamine-phosphate kinase activity"/>
    <property type="evidence" value="ECO:0007669"/>
    <property type="project" value="UniProtKB-UniRule"/>
</dbReference>
<dbReference type="OrthoDB" id="9802811at2"/>
<dbReference type="InterPro" id="IPR010918">
    <property type="entry name" value="PurM-like_C_dom"/>
</dbReference>
<dbReference type="InterPro" id="IPR006283">
    <property type="entry name" value="ThiL-like"/>
</dbReference>
<feature type="binding site" evidence="2">
    <location>
        <position position="76"/>
    </location>
    <ligand>
        <name>Mg(2+)</name>
        <dbReference type="ChEBI" id="CHEBI:18420"/>
        <label>4</label>
    </ligand>
</feature>
<dbReference type="Gene3D" id="3.90.650.10">
    <property type="entry name" value="PurM-like C-terminal domain"/>
    <property type="match status" value="1"/>
</dbReference>
<dbReference type="STRING" id="1293891.TMES_12775"/>
<dbReference type="InterPro" id="IPR016188">
    <property type="entry name" value="PurM-like_N"/>
</dbReference>
<evidence type="ECO:0000259" key="4">
    <source>
        <dbReference type="Pfam" id="PF02769"/>
    </source>
</evidence>
<comment type="catalytic activity">
    <reaction evidence="2">
        <text>thiamine phosphate + ATP = thiamine diphosphate + ADP</text>
        <dbReference type="Rhea" id="RHEA:15913"/>
        <dbReference type="ChEBI" id="CHEBI:30616"/>
        <dbReference type="ChEBI" id="CHEBI:37575"/>
        <dbReference type="ChEBI" id="CHEBI:58937"/>
        <dbReference type="ChEBI" id="CHEBI:456216"/>
        <dbReference type="EC" id="2.7.4.16"/>
    </reaction>
</comment>
<dbReference type="GO" id="GO:0000287">
    <property type="term" value="F:magnesium ion binding"/>
    <property type="evidence" value="ECO:0007669"/>
    <property type="project" value="UniProtKB-UniRule"/>
</dbReference>
<feature type="binding site" evidence="2">
    <location>
        <position position="221"/>
    </location>
    <ligand>
        <name>Mg(2+)</name>
        <dbReference type="ChEBI" id="CHEBI:18420"/>
        <label>5</label>
    </ligand>
</feature>
<gene>
    <name evidence="2" type="primary">thiL</name>
    <name evidence="5" type="ORF">TMES_12775</name>
</gene>
<feature type="binding site" evidence="2">
    <location>
        <position position="31"/>
    </location>
    <ligand>
        <name>Mg(2+)</name>
        <dbReference type="ChEBI" id="CHEBI:18420"/>
        <label>3</label>
    </ligand>
</feature>
<feature type="binding site" evidence="2">
    <location>
        <position position="220"/>
    </location>
    <ligand>
        <name>ATP</name>
        <dbReference type="ChEBI" id="CHEBI:30616"/>
    </ligand>
</feature>
<dbReference type="PIRSF" id="PIRSF005303">
    <property type="entry name" value="Thiam_monoph_kin"/>
    <property type="match status" value="1"/>
</dbReference>
<feature type="binding site" evidence="2">
    <location>
        <position position="218"/>
    </location>
    <ligand>
        <name>Mg(2+)</name>
        <dbReference type="ChEBI" id="CHEBI:18420"/>
        <label>3</label>
    </ligand>
</feature>
<evidence type="ECO:0000313" key="5">
    <source>
        <dbReference type="EMBL" id="OSQ37857.1"/>
    </source>
</evidence>
<dbReference type="Gene3D" id="3.30.1330.10">
    <property type="entry name" value="PurM-like, N-terminal domain"/>
    <property type="match status" value="1"/>
</dbReference>
<comment type="miscellaneous">
    <text evidence="2">Reaction mechanism of ThiL seems to utilize a direct, inline transfer of the gamma-phosphate of ATP to TMP rather than a phosphorylated enzyme intermediate.</text>
</comment>
<feature type="binding site" evidence="2">
    <location>
        <position position="76"/>
    </location>
    <ligand>
        <name>Mg(2+)</name>
        <dbReference type="ChEBI" id="CHEBI:18420"/>
        <label>2</label>
    </ligand>
</feature>
<dbReference type="NCBIfam" id="TIGR01379">
    <property type="entry name" value="thiL"/>
    <property type="match status" value="1"/>
</dbReference>
<dbReference type="Pfam" id="PF00586">
    <property type="entry name" value="AIRS"/>
    <property type="match status" value="1"/>
</dbReference>
<sequence>MVARSGEFELIARYFAPISRRSAASLALSDDAAIFSQRQNHETVVTCDALVADVHFRAEDSPEMIARKVLRVNLSDIAAMGAKPVGVVLAAGYNRDLPEDWIVAFAKAFGEDCADFDVGLFGGDTVSTPGPSFFSLTAFGEIPCGRALRRNAARPGDVVAVTGTLGDATLGLAVLQGRLDLHDAQHHDYLCNRYWLPQPRLDTGMTAASLARRVAAMDISDGLAGDIRKIATASNVGFVLQQNLIPLSDSAQAAINLDPVHWQSILAGGDDYELLLCGHAADIARLGPDVTVIGTVTDKPSEVLIVDHNGKMAELTKGGFDHFSM</sequence>
<feature type="binding site" evidence="2">
    <location>
        <position position="31"/>
    </location>
    <ligand>
        <name>Mg(2+)</name>
        <dbReference type="ChEBI" id="CHEBI:18420"/>
        <label>4</label>
    </ligand>
</feature>
<feature type="binding site" evidence="2">
    <location>
        <position position="150"/>
    </location>
    <ligand>
        <name>ATP</name>
        <dbReference type="ChEBI" id="CHEBI:30616"/>
    </ligand>
</feature>
<evidence type="ECO:0000256" key="2">
    <source>
        <dbReference type="HAMAP-Rule" id="MF_02128"/>
    </source>
</evidence>
<evidence type="ECO:0000313" key="6">
    <source>
        <dbReference type="Proteomes" id="UP000193391"/>
    </source>
</evidence>
<keyword evidence="2" id="KW-0808">Transferase</keyword>
<dbReference type="GO" id="GO:0009229">
    <property type="term" value="P:thiamine diphosphate biosynthetic process"/>
    <property type="evidence" value="ECO:0007669"/>
    <property type="project" value="UniProtKB-UniRule"/>
</dbReference>
<protein>
    <recommendedName>
        <fullName evidence="2">Thiamine-monophosphate kinase</fullName>
        <shortName evidence="2">TMP kinase</shortName>
        <shortName evidence="2">Thiamine-phosphate kinase</shortName>
        <ecNumber evidence="2">2.7.4.16</ecNumber>
    </recommendedName>
</protein>
<dbReference type="CDD" id="cd02194">
    <property type="entry name" value="ThiL"/>
    <property type="match status" value="1"/>
</dbReference>